<feature type="compositionally biased region" description="Polar residues" evidence="4">
    <location>
        <begin position="660"/>
        <end position="676"/>
    </location>
</feature>
<feature type="compositionally biased region" description="Polar residues" evidence="4">
    <location>
        <begin position="247"/>
        <end position="262"/>
    </location>
</feature>
<evidence type="ECO:0000313" key="9">
    <source>
        <dbReference type="Proteomes" id="UP000002748"/>
    </source>
</evidence>
<dbReference type="InterPro" id="IPR041675">
    <property type="entry name" value="PH_5"/>
</dbReference>
<dbReference type="SUPFAM" id="SSF50729">
    <property type="entry name" value="PH domain-like"/>
    <property type="match status" value="1"/>
</dbReference>
<dbReference type="CDD" id="cd00160">
    <property type="entry name" value="RhoGEF"/>
    <property type="match status" value="1"/>
</dbReference>
<dbReference type="RefSeq" id="XP_014183748.1">
    <property type="nucleotide sequence ID" value="XM_014328273.1"/>
</dbReference>
<organism evidence="8 9">
    <name type="scientific">Trichosporon asahii var. asahii (strain ATCC 90039 / CBS 2479 / JCM 2466 / KCTC 7840 / NBRC 103889/ NCYC 2677 / UAMH 7654)</name>
    <name type="common">Yeast</name>
    <dbReference type="NCBI Taxonomy" id="1186058"/>
    <lineage>
        <taxon>Eukaryota</taxon>
        <taxon>Fungi</taxon>
        <taxon>Dikarya</taxon>
        <taxon>Basidiomycota</taxon>
        <taxon>Agaricomycotina</taxon>
        <taxon>Tremellomycetes</taxon>
        <taxon>Trichosporonales</taxon>
        <taxon>Trichosporonaceae</taxon>
        <taxon>Trichosporon</taxon>
    </lineage>
</organism>
<dbReference type="Gene3D" id="1.20.900.10">
    <property type="entry name" value="Dbl homology (DH) domain"/>
    <property type="match status" value="1"/>
</dbReference>
<evidence type="ECO:0000256" key="1">
    <source>
        <dbReference type="ARBA" id="ARBA00022553"/>
    </source>
</evidence>
<dbReference type="Pfam" id="PF00780">
    <property type="entry name" value="CNH"/>
    <property type="match status" value="1"/>
</dbReference>
<proteinExistence type="predicted"/>
<dbReference type="InterPro" id="IPR001849">
    <property type="entry name" value="PH_domain"/>
</dbReference>
<dbReference type="SMART" id="SM00036">
    <property type="entry name" value="CNH"/>
    <property type="match status" value="1"/>
</dbReference>
<feature type="domain" description="DH" evidence="6">
    <location>
        <begin position="809"/>
        <end position="996"/>
    </location>
</feature>
<feature type="compositionally biased region" description="Basic and acidic residues" evidence="4">
    <location>
        <begin position="363"/>
        <end position="374"/>
    </location>
</feature>
<name>J6FBN4_TRIAS</name>
<feature type="domain" description="PH" evidence="5">
    <location>
        <begin position="1031"/>
        <end position="1163"/>
    </location>
</feature>
<dbReference type="Gene3D" id="1.10.10.10">
    <property type="entry name" value="Winged helix-like DNA-binding domain superfamily/Winged helix DNA-binding domain"/>
    <property type="match status" value="1"/>
</dbReference>
<sequence>MSLPPGQRPGGARPQRPPYGHPAHPGHPGQPQMGRPSSRNAAFENIFGRPAGGHHLGGPGPMAPGPHGGPPHAQRAPYPGAPAYPPANPAQPSFPPTQPTAFPHPGAPKPHGGAPNPYSNYPAEAYRAPAQQQGYDASNSGAYANMRGPSYNPQIQQLQSADAVPNRRTSLNQNTQSGRQYLQRAPTQTSYNSYQSPGDRLPQVQERLPHISVIPNGGSGGGSGQPVAPLQQQKTGGSVVMPHPRSMSGSAATGLQPMTQASVPPRSRSLHHQGGRPPPQSNPSQDSSRIRVNIPSPTISGGGIMPFPEIQTESTISGRHSHDQDSTDFSRAMSDLSLNNGNDSMHATTSESSFYADSISGLPRDRRSDHHLRAWDGGQEPQERLHDINPSRQPVASGSKMPMHRRQPSDSSIASSIYTVNGRMAPLSQIDNTGLAYDSAIGSPTTPNGSENGYPTMNRVTRKSMESTHSLPLPQESPLPPGAANSVYDHRAMSFSGSGVNRRDVVQAVRSSSIKSPSGSGIGALGITLDNVGNSPVKSTKSMKHSTPPIVPADIEVDAIPALLSTVAEAFRTIIKPTEMIKDGITYKDAFDGRTAVTLIARIINTDDRNLALLLGRALDAQKFFHDVAYAHRLRDTPNEVYQFKERLVAPFTQPGAADSPSSDHLNLLRPSSTGSAVRGGGAAPSIHSTNSVFFNNATGGGTPRPSPGVDGATPQSSDDESDDLPNGVFTLLTECYSPTCSPDALCYSISCPRRREQIERLNMKSAHPGLQREVEDNVDDVIVKPTGTLWIDSVSQEILDSVDDQEKKRQEAINEVMYTERDFVRHLEYLRDFWMKPLLSSEVVPANRRDEFVHQVFWNVQDVLSVNHVLAERLTKRQKQQPVVQSIGDIFLECVPHFEPFVTYGAHQLFGKYEFEKEKGANPAFQKFVDETERKPESDKLELNGYLTKPTTRLGRYPLLLGAVLKYTPDDHPDKTDLPVVIEMIREYLKRVNTETGKSENVFELAQLERQLVFRQHENIDLRLRDKNRELVHKGPMKRRGGTQGENADLIAFLFDHAFLLVKSKWVNKAEQYKVYRRPIPLELLVLITPEDHFNSARSRKLISRGTNKTKEGVHVPPKPESRHGFSITVVHLGRKGYQIQLWVDTYQSRKTWVENIEKQQQIIRDRSTIFTSETISENYFQGLRRITCVSPYDNGNRMIYGTDEGVYFSNLRDPKLREPVKVINLVDVTQVDVIEEYQLLVVLHERSVTTFPLDCLDPNDPNAALKRGKRISSHTSFFKSGICLGRTLVAVVKSSPLSSTIKVLEPIDQNMRGKKPQTGFMRRMNGGQESLKVFKEFYIPLESFNIHFLKTKLCVGCQKGFEIVDLETLDMQSLLDPEDSNLDFVLKRDGVRPMAIYRIEGDFLLCYNEFAFYVNKNGWRSREKWAIIWEGQPTSFALQYPYVIAFEPSFIEVRHVETGHLVQIIPGHNINCMFADMPPSTVNAPPPPRQLMYGGQQPPPNMYGRPPQMYPQTTGGPYGGYANGPNGMAQQQRMHGPGYGSMQGRPPMPGMPQQYMGPQQMMRPPAGPQHNFAFRPQVIFTSDEHHVQFLKLPPRGRRGSDAKSIKSMKSVRA</sequence>
<dbReference type="Gene3D" id="2.30.29.30">
    <property type="entry name" value="Pleckstrin-homology domain (PH domain)/Phosphotyrosine-binding domain (PTB)"/>
    <property type="match status" value="1"/>
</dbReference>
<dbReference type="SMART" id="SM00325">
    <property type="entry name" value="RhoGEF"/>
    <property type="match status" value="1"/>
</dbReference>
<keyword evidence="1" id="KW-0597">Phosphoprotein</keyword>
<dbReference type="PANTHER" id="PTHR46572:SF2">
    <property type="entry name" value="RHO1 GDP-GTP EXCHANGE PROTEIN 1-RELATED"/>
    <property type="match status" value="1"/>
</dbReference>
<dbReference type="PROSITE" id="PS50219">
    <property type="entry name" value="CNH"/>
    <property type="match status" value="1"/>
</dbReference>
<gene>
    <name evidence="8" type="ORF">A1Q1_03659</name>
</gene>
<evidence type="ECO:0000256" key="4">
    <source>
        <dbReference type="SAM" id="MobiDB-lite"/>
    </source>
</evidence>
<dbReference type="KEGG" id="tasa:A1Q1_03659"/>
<dbReference type="PANTHER" id="PTHR46572">
    <property type="entry name" value="RHO1 GDP-GTP EXCHANGE PROTEIN 1-RELATED"/>
    <property type="match status" value="1"/>
</dbReference>
<keyword evidence="2" id="KW-0344">Guanine-nucleotide releasing factor</keyword>
<dbReference type="GeneID" id="25987172"/>
<evidence type="ECO:0000256" key="3">
    <source>
        <dbReference type="SAM" id="Coils"/>
    </source>
</evidence>
<feature type="region of interest" description="Disordered" evidence="4">
    <location>
        <begin position="1"/>
        <end position="411"/>
    </location>
</feature>
<accession>J6FBN4</accession>
<dbReference type="VEuPathDB" id="FungiDB:A1Q1_03659"/>
<feature type="compositionally biased region" description="Polar residues" evidence="4">
    <location>
        <begin position="130"/>
        <end position="142"/>
    </location>
</feature>
<dbReference type="Pfam" id="PF00621">
    <property type="entry name" value="RhoGEF"/>
    <property type="match status" value="1"/>
</dbReference>
<evidence type="ECO:0000259" key="7">
    <source>
        <dbReference type="PROSITE" id="PS50219"/>
    </source>
</evidence>
<feature type="coiled-coil region" evidence="3">
    <location>
        <begin position="796"/>
        <end position="823"/>
    </location>
</feature>
<evidence type="ECO:0000259" key="5">
    <source>
        <dbReference type="PROSITE" id="PS50003"/>
    </source>
</evidence>
<dbReference type="InterPro" id="IPR035899">
    <property type="entry name" value="DBL_dom_sf"/>
</dbReference>
<dbReference type="HOGENOM" id="CLU_001251_5_0_1"/>
<dbReference type="InterPro" id="IPR001180">
    <property type="entry name" value="CNH_dom"/>
</dbReference>
<keyword evidence="3" id="KW-0175">Coiled coil</keyword>
<protein>
    <submittedName>
        <fullName evidence="8">Rho guanyl-nucleotide exchange factor</fullName>
    </submittedName>
</protein>
<feature type="domain" description="CNH" evidence="7">
    <location>
        <begin position="1185"/>
        <end position="1482"/>
    </location>
</feature>
<feature type="region of interest" description="Disordered" evidence="4">
    <location>
        <begin position="653"/>
        <end position="725"/>
    </location>
</feature>
<feature type="compositionally biased region" description="Gly residues" evidence="4">
    <location>
        <begin position="50"/>
        <end position="60"/>
    </location>
</feature>
<dbReference type="InterPro" id="IPR011993">
    <property type="entry name" value="PH-like_dom_sf"/>
</dbReference>
<feature type="compositionally biased region" description="Polar residues" evidence="4">
    <location>
        <begin position="167"/>
        <end position="196"/>
    </location>
</feature>
<dbReference type="InterPro" id="IPR036388">
    <property type="entry name" value="WH-like_DNA-bd_sf"/>
</dbReference>
<evidence type="ECO:0000256" key="2">
    <source>
        <dbReference type="ARBA" id="ARBA00022658"/>
    </source>
</evidence>
<dbReference type="EMBL" id="ALBS01000023">
    <property type="protein sequence ID" value="EJT52527.1"/>
    <property type="molecule type" value="Genomic_DNA"/>
</dbReference>
<feature type="region of interest" description="Disordered" evidence="4">
    <location>
        <begin position="1595"/>
        <end position="1615"/>
    </location>
</feature>
<dbReference type="InterPro" id="IPR000219">
    <property type="entry name" value="DH_dom"/>
</dbReference>
<feature type="compositionally biased region" description="Pro residues" evidence="4">
    <location>
        <begin position="79"/>
        <end position="98"/>
    </location>
</feature>
<dbReference type="CDD" id="cd04435">
    <property type="entry name" value="DEP_fRom2"/>
    <property type="match status" value="1"/>
</dbReference>
<dbReference type="InterPro" id="IPR000591">
    <property type="entry name" value="DEP_dom"/>
</dbReference>
<dbReference type="GO" id="GO:0035556">
    <property type="term" value="P:intracellular signal transduction"/>
    <property type="evidence" value="ECO:0007669"/>
    <property type="project" value="InterPro"/>
</dbReference>
<feature type="compositionally biased region" description="Low complexity" evidence="4">
    <location>
        <begin position="21"/>
        <end position="36"/>
    </location>
</feature>
<dbReference type="GO" id="GO:0005085">
    <property type="term" value="F:guanyl-nucleotide exchange factor activity"/>
    <property type="evidence" value="ECO:0007669"/>
    <property type="project" value="UniProtKB-KW"/>
</dbReference>
<feature type="compositionally biased region" description="Polar residues" evidence="4">
    <location>
        <begin position="151"/>
        <end position="160"/>
    </location>
</feature>
<dbReference type="Pfam" id="PF00610">
    <property type="entry name" value="DEP"/>
    <property type="match status" value="1"/>
</dbReference>
<dbReference type="SMART" id="SM00233">
    <property type="entry name" value="PH"/>
    <property type="match status" value="1"/>
</dbReference>
<dbReference type="SMART" id="SM00049">
    <property type="entry name" value="DEP"/>
    <property type="match status" value="1"/>
</dbReference>
<evidence type="ECO:0000259" key="6">
    <source>
        <dbReference type="PROSITE" id="PS50010"/>
    </source>
</evidence>
<dbReference type="Proteomes" id="UP000002748">
    <property type="component" value="Unassembled WGS sequence"/>
</dbReference>
<dbReference type="PROSITE" id="PS50010">
    <property type="entry name" value="DH_2"/>
    <property type="match status" value="1"/>
</dbReference>
<dbReference type="Pfam" id="PF15405">
    <property type="entry name" value="PH_5"/>
    <property type="match status" value="1"/>
</dbReference>
<evidence type="ECO:0000313" key="8">
    <source>
        <dbReference type="EMBL" id="EJT52527.1"/>
    </source>
</evidence>
<feature type="compositionally biased region" description="Polar residues" evidence="4">
    <location>
        <begin position="336"/>
        <end position="355"/>
    </location>
</feature>
<comment type="caution">
    <text evidence="8">The sequence shown here is derived from an EMBL/GenBank/DDBJ whole genome shotgun (WGS) entry which is preliminary data.</text>
</comment>
<dbReference type="InterPro" id="IPR052233">
    <property type="entry name" value="Rho-type_GEFs"/>
</dbReference>
<dbReference type="PROSITE" id="PS50003">
    <property type="entry name" value="PH_DOMAIN"/>
    <property type="match status" value="1"/>
</dbReference>
<feature type="compositionally biased region" description="Polar residues" evidence="4">
    <location>
        <begin position="687"/>
        <end position="698"/>
    </location>
</feature>
<dbReference type="OrthoDB" id="2272012at2759"/>
<dbReference type="SUPFAM" id="SSF48065">
    <property type="entry name" value="DBL homology domain (DH-domain)"/>
    <property type="match status" value="1"/>
</dbReference>
<reference evidence="8 9" key="1">
    <citation type="journal article" date="2012" name="Eukaryot. Cell">
        <title>Draft genome sequence of CBS 2479, the standard type strain of Trichosporon asahii.</title>
        <authorList>
            <person name="Yang R.Y."/>
            <person name="Li H.T."/>
            <person name="Zhu H."/>
            <person name="Zhou G.P."/>
            <person name="Wang M."/>
            <person name="Wang L."/>
        </authorList>
    </citation>
    <scope>NUCLEOTIDE SEQUENCE [LARGE SCALE GENOMIC DNA]</scope>
    <source>
        <strain evidence="9">ATCC 90039 / CBS 2479 / JCM 2466 / KCTC 7840 / NCYC 2677 / UAMH 7654</strain>
    </source>
</reference>